<accession>A0A0V1GXU0</accession>
<organism evidence="1 2">
    <name type="scientific">Trichinella pseudospiralis</name>
    <name type="common">Parasitic roundworm</name>
    <dbReference type="NCBI Taxonomy" id="6337"/>
    <lineage>
        <taxon>Eukaryota</taxon>
        <taxon>Metazoa</taxon>
        <taxon>Ecdysozoa</taxon>
        <taxon>Nematoda</taxon>
        <taxon>Enoplea</taxon>
        <taxon>Dorylaimia</taxon>
        <taxon>Trichinellida</taxon>
        <taxon>Trichinellidae</taxon>
        <taxon>Trichinella</taxon>
    </lineage>
</organism>
<gene>
    <name evidence="1" type="ORF">T4B_14000</name>
</gene>
<proteinExistence type="predicted"/>
<keyword evidence="2" id="KW-1185">Reference proteome</keyword>
<comment type="caution">
    <text evidence="1">The sequence shown here is derived from an EMBL/GenBank/DDBJ whole genome shotgun (WGS) entry which is preliminary data.</text>
</comment>
<reference evidence="1 2" key="1">
    <citation type="submission" date="2015-01" db="EMBL/GenBank/DDBJ databases">
        <title>Evolution of Trichinella species and genotypes.</title>
        <authorList>
            <person name="Korhonen P.K."/>
            <person name="Edoardo P."/>
            <person name="Giuseppe L.R."/>
            <person name="Gasser R.B."/>
        </authorList>
    </citation>
    <scope>NUCLEOTIDE SEQUENCE [LARGE SCALE GENOMIC DNA]</scope>
    <source>
        <strain evidence="1">ISS588</strain>
    </source>
</reference>
<dbReference type="AlphaFoldDB" id="A0A0V1GXU0"/>
<evidence type="ECO:0000313" key="1">
    <source>
        <dbReference type="EMBL" id="KRZ02867.1"/>
    </source>
</evidence>
<protein>
    <submittedName>
        <fullName evidence="1">Uncharacterized protein</fullName>
    </submittedName>
</protein>
<dbReference type="Proteomes" id="UP000054805">
    <property type="component" value="Unassembled WGS sequence"/>
</dbReference>
<dbReference type="EMBL" id="JYDS01000553">
    <property type="protein sequence ID" value="KRZ02867.1"/>
    <property type="molecule type" value="Genomic_DNA"/>
</dbReference>
<name>A0A0V1GXU0_TRIPS</name>
<evidence type="ECO:0000313" key="2">
    <source>
        <dbReference type="Proteomes" id="UP000054805"/>
    </source>
</evidence>
<sequence>MVYKVEDEDVLLWQSASRHILVLARGSNIRLMAARRIWALDSKLLLAVYCLCTDKDIATYRFILSKSGKPAILSVNLNPQTIICDFEISLILYYLEQR</sequence>